<comment type="caution">
    <text evidence="4">The sequence shown here is derived from an EMBL/GenBank/DDBJ whole genome shotgun (WGS) entry which is preliminary data.</text>
</comment>
<name>A0A226EN28_FOLCA</name>
<dbReference type="Pfam" id="PF02582">
    <property type="entry name" value="DUF155"/>
    <property type="match status" value="1"/>
</dbReference>
<dbReference type="CDD" id="cd15864">
    <property type="entry name" value="SNARE_GS28"/>
    <property type="match status" value="1"/>
</dbReference>
<dbReference type="InterPro" id="IPR003734">
    <property type="entry name" value="DUF155"/>
</dbReference>
<comment type="similarity">
    <text evidence="1">Belongs to the RMD1/sif2 family.</text>
</comment>
<organism evidence="4 5">
    <name type="scientific">Folsomia candida</name>
    <name type="common">Springtail</name>
    <dbReference type="NCBI Taxonomy" id="158441"/>
    <lineage>
        <taxon>Eukaryota</taxon>
        <taxon>Metazoa</taxon>
        <taxon>Ecdysozoa</taxon>
        <taxon>Arthropoda</taxon>
        <taxon>Hexapoda</taxon>
        <taxon>Collembola</taxon>
        <taxon>Entomobryomorpha</taxon>
        <taxon>Isotomoidea</taxon>
        <taxon>Isotomidae</taxon>
        <taxon>Proisotominae</taxon>
        <taxon>Folsomia</taxon>
    </lineage>
</organism>
<proteinExistence type="inferred from homology"/>
<dbReference type="STRING" id="158441.A0A226EN28"/>
<dbReference type="EMBL" id="LNIX01000002">
    <property type="protein sequence ID" value="OXA59042.1"/>
    <property type="molecule type" value="Genomic_DNA"/>
</dbReference>
<evidence type="ECO:0000259" key="3">
    <source>
        <dbReference type="Pfam" id="PF02582"/>
    </source>
</evidence>
<dbReference type="OrthoDB" id="242766at2759"/>
<protein>
    <submittedName>
        <fullName evidence="4">Required for meiotic nuclear division protein 1</fullName>
    </submittedName>
</protein>
<dbReference type="Pfam" id="PF12352">
    <property type="entry name" value="V-SNARE_C"/>
    <property type="match status" value="1"/>
</dbReference>
<evidence type="ECO:0000313" key="5">
    <source>
        <dbReference type="Proteomes" id="UP000198287"/>
    </source>
</evidence>
<keyword evidence="5" id="KW-1185">Reference proteome</keyword>
<evidence type="ECO:0000256" key="1">
    <source>
        <dbReference type="ARBA" id="ARBA00008306"/>
    </source>
</evidence>
<dbReference type="GO" id="GO:0070131">
    <property type="term" value="P:positive regulation of mitochondrial translation"/>
    <property type="evidence" value="ECO:0007669"/>
    <property type="project" value="TreeGrafter"/>
</dbReference>
<evidence type="ECO:0000313" key="4">
    <source>
        <dbReference type="EMBL" id="OXA59042.1"/>
    </source>
</evidence>
<gene>
    <name evidence="4" type="ORF">Fcan01_06277</name>
</gene>
<dbReference type="GO" id="GO:0005739">
    <property type="term" value="C:mitochondrion"/>
    <property type="evidence" value="ECO:0007669"/>
    <property type="project" value="UniProtKB-ARBA"/>
</dbReference>
<dbReference type="AlphaFoldDB" id="A0A226EN28"/>
<sequence>MTEEVVPKPTWEDLRKLARYLENEIDTKLVSYSKMGANTTFISPASDSDSDTSPLLASDRMVESLSEEIDVLLQQLSQVNNDMTEISTATPGLATRALVHTLQRHRDILQDYTQEFRKTRNNLKSRREREELLTGVKNEIDSSKNALNRRMDLYMKENDHLVSSERMVDEQIRIAIDTKENLVTQRAAFKKIQHRMNDLASRFPAINNLIQKINFKKRKDSIILGCVLAITVLARPAFLDVSEIRLCRNIHGRNLGFFGERGRHELSSSSFAMMRKGFQPSSPRTLVNLTSARPFATNLVQPVPVPVQEDFLEIDAKTGKKRAKRRSQVTDPKIDLHHSFPVFAYATCEELDLERLHGGLIADDLYIPNVLSDDMDDVIHASAKYKISDEPREIFFFRDGAIVFWNMPSTECMNVLKFLKPYEHESYDPDQVTEEVEYMRYNYHDQGQTRLSKGRIVLHIDSANQILEKYAFANAMASSVKLGIWESALDNFVDSIAEITEVLKRAEKLELSREEVLQKTGELYSLRHELNLNSDLLDTPDFYWERERLENLYQKTCNYLNMNRRTKVLNEKMTQCSELLELISTHLTDRHHTRLEWMIILLIMVEVGFEILHAAERYIM</sequence>
<keyword evidence="2" id="KW-0175">Coiled coil</keyword>
<accession>A0A226EN28</accession>
<evidence type="ECO:0000256" key="2">
    <source>
        <dbReference type="SAM" id="Coils"/>
    </source>
</evidence>
<dbReference type="PANTHER" id="PTHR16255:SF1">
    <property type="entry name" value="REQUIRED FOR MEIOTIC NUCLEAR DIVISION PROTEIN 1 HOMOLOG"/>
    <property type="match status" value="1"/>
</dbReference>
<dbReference type="InterPro" id="IPR051624">
    <property type="entry name" value="RMD1/Sad1-interacting"/>
</dbReference>
<feature type="domain" description="DUF155" evidence="3">
    <location>
        <begin position="394"/>
        <end position="570"/>
    </location>
</feature>
<dbReference type="PANTHER" id="PTHR16255">
    <property type="entry name" value="REQUIRED FOR MEIOTIC NUCLEAR DIVISION PROTEIN 1 HOMOLOG"/>
    <property type="match status" value="1"/>
</dbReference>
<reference evidence="4 5" key="1">
    <citation type="submission" date="2015-12" db="EMBL/GenBank/DDBJ databases">
        <title>The genome of Folsomia candida.</title>
        <authorList>
            <person name="Faddeeva A."/>
            <person name="Derks M.F."/>
            <person name="Anvar Y."/>
            <person name="Smit S."/>
            <person name="Van Straalen N."/>
            <person name="Roelofs D."/>
        </authorList>
    </citation>
    <scope>NUCLEOTIDE SEQUENCE [LARGE SCALE GENOMIC DNA]</scope>
    <source>
        <strain evidence="4 5">VU population</strain>
        <tissue evidence="4">Whole body</tissue>
    </source>
</reference>
<dbReference type="Proteomes" id="UP000198287">
    <property type="component" value="Unassembled WGS sequence"/>
</dbReference>
<feature type="coiled-coil region" evidence="2">
    <location>
        <begin position="62"/>
        <end position="129"/>
    </location>
</feature>